<dbReference type="RefSeq" id="WP_121893790.1">
    <property type="nucleotide sequence ID" value="NZ_JBEXWZ010000008.1"/>
</dbReference>
<organism evidence="1 2">
    <name type="scientific">Streptomyces shenzhenensis</name>
    <dbReference type="NCBI Taxonomy" id="943815"/>
    <lineage>
        <taxon>Bacteria</taxon>
        <taxon>Bacillati</taxon>
        <taxon>Actinomycetota</taxon>
        <taxon>Actinomycetes</taxon>
        <taxon>Kitasatosporales</taxon>
        <taxon>Streptomycetaceae</taxon>
        <taxon>Streptomyces</taxon>
    </lineage>
</organism>
<gene>
    <name evidence="1" type="ORF">CTZ28_34930</name>
</gene>
<dbReference type="EMBL" id="PENI01000031">
    <property type="protein sequence ID" value="RMB81417.1"/>
    <property type="molecule type" value="Genomic_DNA"/>
</dbReference>
<protein>
    <recommendedName>
        <fullName evidence="3">Methyltransferase</fullName>
    </recommendedName>
</protein>
<reference evidence="1 2" key="1">
    <citation type="submission" date="2017-11" db="EMBL/GenBank/DDBJ databases">
        <title>Draft genome of actinobacteria isolated from guarana (Paullinia cupana (Mart.) Ducke.</title>
        <authorList>
            <person name="Siqueira K.A."/>
            <person name="Liotti R.G."/>
            <person name="Mendes T.A.O."/>
            <person name="Soares M.A."/>
        </authorList>
    </citation>
    <scope>NUCLEOTIDE SEQUENCE [LARGE SCALE GENOMIC DNA]</scope>
    <source>
        <strain evidence="1 2">193</strain>
    </source>
</reference>
<dbReference type="SUPFAM" id="SSF53335">
    <property type="entry name" value="S-adenosyl-L-methionine-dependent methyltransferases"/>
    <property type="match status" value="1"/>
</dbReference>
<evidence type="ECO:0000313" key="2">
    <source>
        <dbReference type="Proteomes" id="UP000270471"/>
    </source>
</evidence>
<dbReference type="AlphaFoldDB" id="A0A3M0HWJ9"/>
<evidence type="ECO:0000313" key="1">
    <source>
        <dbReference type="EMBL" id="RMB81417.1"/>
    </source>
</evidence>
<name>A0A3M0HWJ9_9ACTN</name>
<comment type="caution">
    <text evidence="1">The sequence shown here is derived from an EMBL/GenBank/DDBJ whole genome shotgun (WGS) entry which is preliminary data.</text>
</comment>
<evidence type="ECO:0008006" key="3">
    <source>
        <dbReference type="Google" id="ProtNLM"/>
    </source>
</evidence>
<accession>A0A3M0HWJ9</accession>
<dbReference type="Proteomes" id="UP000270471">
    <property type="component" value="Unassembled WGS sequence"/>
</dbReference>
<keyword evidence="2" id="KW-1185">Reference proteome</keyword>
<dbReference type="OrthoDB" id="428497at2"/>
<dbReference type="InterPro" id="IPR029063">
    <property type="entry name" value="SAM-dependent_MTases_sf"/>
</dbReference>
<sequence>MLEQLDETYDTLRNHDTQAGMRSLRDRLRESRAELSPGEWRRVCEQLREHPVWRLLQECPLTGRAFRKPRGYPGDAVIMDLIYGTYEGPVPQEQDPSVQALYRASYEIDVFSAARYRLEQVRRLMQEVSEDFDGAIGAAVGAGHTRETVGHPALASGRMRRYYAIDQDTESLAVAGAQPGVVAVQASVRDLLTAGCLPHRVHFVSGAGLFDYLAERTAKDLIRAIKASLEPGGRILIPNVTRTFPDTAYLEAVMEWPLVKRDENDMERLFEGIEGMQRLVQHRDPTGSIVFAEAVF</sequence>
<dbReference type="Gene3D" id="3.40.50.150">
    <property type="entry name" value="Vaccinia Virus protein VP39"/>
    <property type="match status" value="1"/>
</dbReference>
<proteinExistence type="predicted"/>